<evidence type="ECO:0000256" key="3">
    <source>
        <dbReference type="ARBA" id="ARBA00023054"/>
    </source>
</evidence>
<evidence type="ECO:0000313" key="7">
    <source>
        <dbReference type="Proteomes" id="UP001560267"/>
    </source>
</evidence>
<dbReference type="RefSeq" id="WP_276974548.1">
    <property type="nucleotide sequence ID" value="NZ_JBFSHR010000047.1"/>
</dbReference>
<protein>
    <submittedName>
        <fullName evidence="6">DNA recombination protein RmuC</fullName>
    </submittedName>
</protein>
<dbReference type="InterPro" id="IPR003798">
    <property type="entry name" value="DNA_recombination_RmuC"/>
</dbReference>
<dbReference type="Proteomes" id="UP001560267">
    <property type="component" value="Unassembled WGS sequence"/>
</dbReference>
<comment type="similarity">
    <text evidence="2">Belongs to the RmuC family.</text>
</comment>
<keyword evidence="3 5" id="KW-0175">Coiled coil</keyword>
<dbReference type="PANTHER" id="PTHR30563:SF0">
    <property type="entry name" value="DNA RECOMBINATION PROTEIN RMUC"/>
    <property type="match status" value="1"/>
</dbReference>
<reference evidence="6 7" key="1">
    <citation type="submission" date="2024-07" db="EMBL/GenBank/DDBJ databases">
        <title>Draft Genome Sequence of Ferrimicrobium acidiphilum Strain YE2023, Isolated from a Pulp of Bioleach Reactor.</title>
        <authorList>
            <person name="Elkina Y.A."/>
            <person name="Bulaeva A.G."/>
            <person name="Beletsky A.V."/>
            <person name="Mardanov A.V."/>
        </authorList>
    </citation>
    <scope>NUCLEOTIDE SEQUENCE [LARGE SCALE GENOMIC DNA]</scope>
    <source>
        <strain evidence="6 7">YE2023</strain>
    </source>
</reference>
<gene>
    <name evidence="6" type="primary">rmuC</name>
    <name evidence="6" type="ORF">AB6A68_10905</name>
</gene>
<name>A0ABV3Y457_9ACTN</name>
<comment type="function">
    <text evidence="1">Involved in DNA recombination.</text>
</comment>
<dbReference type="Pfam" id="PF02646">
    <property type="entry name" value="RmuC"/>
    <property type="match status" value="1"/>
</dbReference>
<evidence type="ECO:0000256" key="4">
    <source>
        <dbReference type="ARBA" id="ARBA00023172"/>
    </source>
</evidence>
<comment type="caution">
    <text evidence="6">The sequence shown here is derived from an EMBL/GenBank/DDBJ whole genome shotgun (WGS) entry which is preliminary data.</text>
</comment>
<dbReference type="EMBL" id="JBFSHR010000047">
    <property type="protein sequence ID" value="MEX6430336.1"/>
    <property type="molecule type" value="Genomic_DNA"/>
</dbReference>
<feature type="coiled-coil region" evidence="5">
    <location>
        <begin position="119"/>
        <end position="146"/>
    </location>
</feature>
<evidence type="ECO:0000313" key="6">
    <source>
        <dbReference type="EMBL" id="MEX6430336.1"/>
    </source>
</evidence>
<feature type="coiled-coil region" evidence="5">
    <location>
        <begin position="28"/>
        <end position="69"/>
    </location>
</feature>
<organism evidence="6 7">
    <name type="scientific">Ferrimicrobium acidiphilum</name>
    <dbReference type="NCBI Taxonomy" id="121039"/>
    <lineage>
        <taxon>Bacteria</taxon>
        <taxon>Bacillati</taxon>
        <taxon>Actinomycetota</taxon>
        <taxon>Acidimicrobiia</taxon>
        <taxon>Acidimicrobiales</taxon>
        <taxon>Acidimicrobiaceae</taxon>
        <taxon>Ferrimicrobium</taxon>
    </lineage>
</organism>
<evidence type="ECO:0000256" key="2">
    <source>
        <dbReference type="ARBA" id="ARBA00009840"/>
    </source>
</evidence>
<dbReference type="PANTHER" id="PTHR30563">
    <property type="entry name" value="DNA RECOMBINATION PROTEIN RMUC"/>
    <property type="match status" value="1"/>
</dbReference>
<evidence type="ECO:0000256" key="5">
    <source>
        <dbReference type="SAM" id="Coils"/>
    </source>
</evidence>
<proteinExistence type="inferred from homology"/>
<keyword evidence="7" id="KW-1185">Reference proteome</keyword>
<sequence>MVYLGLLLSLVLGILAGYLVGQRHQSGQESLDAECQRLRQELETKTDALSQALQERARLEERLSAATIMQEEFHRSIEHIHALLETKVSTTMKSYTDELANRAEKAFSTTAKSSFDLIVKPVDDELKRLNAELRDLQDNRRQQFGALGKSLEDLMTIHLPQLRQQTNNLVKALRQPAVRGGWGEVQLRRVIELSGMTRYCDFEEQPTLTDDAGRSRPDVVIHLPGNRCIAVDAKAPLDAFLRMTEAETDEERLALRATHAHQLEEMVRNLASRHYAERLDNSLDFVVLFLPGEAFLSEALAAKPSLLEEAFTQSVIIASPTTLLPLLKAVAFGWRSEALEHNAAQIAAIGHELYQRLGVFRDHLAKMGGGLSTAVKAYNDGVGSLERRVLPSARRFLEHGVDGKDGELDELDLVSDSLRMSAPPLIDPSP</sequence>
<keyword evidence="4" id="KW-0233">DNA recombination</keyword>
<accession>A0ABV3Y457</accession>
<evidence type="ECO:0000256" key="1">
    <source>
        <dbReference type="ARBA" id="ARBA00003416"/>
    </source>
</evidence>